<evidence type="ECO:0000256" key="2">
    <source>
        <dbReference type="SAM" id="Phobius"/>
    </source>
</evidence>
<keyword evidence="2" id="KW-1133">Transmembrane helix</keyword>
<reference evidence="4" key="1">
    <citation type="journal article" date="2020" name="mSystems">
        <title>Genome- and Community-Level Interaction Insights into Carbon Utilization and Element Cycling Functions of Hydrothermarchaeota in Hydrothermal Sediment.</title>
        <authorList>
            <person name="Zhou Z."/>
            <person name="Liu Y."/>
            <person name="Xu W."/>
            <person name="Pan J."/>
            <person name="Luo Z.H."/>
            <person name="Li M."/>
        </authorList>
    </citation>
    <scope>NUCLEOTIDE SEQUENCE [LARGE SCALE GENOMIC DNA]</scope>
    <source>
        <strain evidence="4">HyVt-115</strain>
    </source>
</reference>
<dbReference type="AlphaFoldDB" id="A0A7C0Y951"/>
<feature type="transmembrane region" description="Helical" evidence="2">
    <location>
        <begin position="518"/>
        <end position="538"/>
    </location>
</feature>
<protein>
    <submittedName>
        <fullName evidence="4">AarF/ABC1/UbiB kinase family protein</fullName>
    </submittedName>
</protein>
<dbReference type="PANTHER" id="PTHR10566:SF113">
    <property type="entry name" value="PROTEIN ACTIVITY OF BC1 COMPLEX KINASE 7, CHLOROPLASTIC"/>
    <property type="match status" value="1"/>
</dbReference>
<proteinExistence type="inferred from homology"/>
<comment type="similarity">
    <text evidence="1">Belongs to the protein kinase superfamily. ADCK protein kinase family.</text>
</comment>
<keyword evidence="2" id="KW-0812">Transmembrane</keyword>
<keyword evidence="2" id="KW-0472">Membrane</keyword>
<organism evidence="4">
    <name type="scientific">Thermosulfidibacter takaii</name>
    <dbReference type="NCBI Taxonomy" id="412593"/>
    <lineage>
        <taxon>Bacteria</taxon>
        <taxon>Pseudomonadati</taxon>
        <taxon>Thermosulfidibacterota</taxon>
        <taxon>Thermosulfidibacteria</taxon>
        <taxon>Thermosulfidibacterales</taxon>
        <taxon>Thermosulfidibacteraceae</taxon>
    </lineage>
</organism>
<evidence type="ECO:0000313" key="4">
    <source>
        <dbReference type="EMBL" id="HDD53057.1"/>
    </source>
</evidence>
<dbReference type="CDD" id="cd05121">
    <property type="entry name" value="ABC1_ADCK3-like"/>
    <property type="match status" value="1"/>
</dbReference>
<dbReference type="EMBL" id="DQWS01000122">
    <property type="protein sequence ID" value="HDD53057.1"/>
    <property type="molecule type" value="Genomic_DNA"/>
</dbReference>
<dbReference type="InterPro" id="IPR004147">
    <property type="entry name" value="ABC1_dom"/>
</dbReference>
<dbReference type="Pfam" id="PF03109">
    <property type="entry name" value="ABC1"/>
    <property type="match status" value="1"/>
</dbReference>
<feature type="non-terminal residue" evidence="4">
    <location>
        <position position="1"/>
    </location>
</feature>
<dbReference type="Proteomes" id="UP000885690">
    <property type="component" value="Unassembled WGS sequence"/>
</dbReference>
<keyword evidence="4" id="KW-0418">Kinase</keyword>
<dbReference type="InterPro" id="IPR011009">
    <property type="entry name" value="Kinase-like_dom_sf"/>
</dbReference>
<gene>
    <name evidence="4" type="ORF">ENF32_03185</name>
</gene>
<dbReference type="GO" id="GO:0016301">
    <property type="term" value="F:kinase activity"/>
    <property type="evidence" value="ECO:0007669"/>
    <property type="project" value="UniProtKB-KW"/>
</dbReference>
<feature type="transmembrane region" description="Helical" evidence="2">
    <location>
        <begin position="550"/>
        <end position="574"/>
    </location>
</feature>
<sequence length="577" mass="66587">TGPLTIGSFSATSIRVRPVRWRPLPFGYREAQRLRQIINVLVKYGFGWVVEKTGLSYLLSVGRRILRFKERAPLTPAQRLRRVLEELGPSFIKLGQILSTRPDLLPLEFIQELQKLRDEVEPAPWEKVESFLREEWGEGWRSLVDIPQREPLASASIAQVYRGDLVSGVTVVVKVLRPGIREAVERDIEVMRFLARLVDRYLPELRIYHPVDLVEEFAFTIRREMDFTVEAASAEKIRANFREASWVVIPQVHWDLTTSSVLVMERVEGIPLDRPEELDSMGIERRLVAKRLAMAFMKQVLEDGFFHADPHPSNLLVGGKGELVYVDFGMMGYLDRAMRNSIASLLIQIVKRNYDGIIRIFKKVGVVEEALDERRFKLELMGLLEPYFSRSLEGMPLGDAVNQVIHLSLRYRVRFPPELYLLGRALVLVDSDLRYLDPRLNVIELVAPFALRIMKSRRTPRALRESFEEEIEFLKEGVRTLPFQFLQALQKFNRGEVKVTFVHEGLEEMVEGMERSSLRLTVTLLFILFVLLGTWTMGLPWAQRFTVCGIPLFSLFSYGLAGFMAFFLVGSVLFRRR</sequence>
<feature type="domain" description="ABC1 atypical kinase-like" evidence="3">
    <location>
        <begin position="115"/>
        <end position="359"/>
    </location>
</feature>
<name>A0A7C0Y951_9BACT</name>
<accession>A0A7C0Y951</accession>
<evidence type="ECO:0000256" key="1">
    <source>
        <dbReference type="ARBA" id="ARBA00009670"/>
    </source>
</evidence>
<dbReference type="PANTHER" id="PTHR10566">
    <property type="entry name" value="CHAPERONE-ACTIVITY OF BC1 COMPLEX CABC1 -RELATED"/>
    <property type="match status" value="1"/>
</dbReference>
<dbReference type="SUPFAM" id="SSF56112">
    <property type="entry name" value="Protein kinase-like (PK-like)"/>
    <property type="match status" value="1"/>
</dbReference>
<evidence type="ECO:0000259" key="3">
    <source>
        <dbReference type="Pfam" id="PF03109"/>
    </source>
</evidence>
<dbReference type="InterPro" id="IPR050154">
    <property type="entry name" value="UbiB_kinase"/>
</dbReference>
<keyword evidence="4" id="KW-0808">Transferase</keyword>
<comment type="caution">
    <text evidence="4">The sequence shown here is derived from an EMBL/GenBank/DDBJ whole genome shotgun (WGS) entry which is preliminary data.</text>
</comment>